<evidence type="ECO:0000313" key="12">
    <source>
        <dbReference type="EMBL" id="OXV10852.1"/>
    </source>
</evidence>
<evidence type="ECO:0000256" key="3">
    <source>
        <dbReference type="ARBA" id="ARBA00022771"/>
    </source>
</evidence>
<dbReference type="GO" id="GO:0003677">
    <property type="term" value="F:DNA binding"/>
    <property type="evidence" value="ECO:0007669"/>
    <property type="project" value="UniProtKB-KW"/>
</dbReference>
<feature type="region of interest" description="Disordered" evidence="10">
    <location>
        <begin position="1"/>
        <end position="77"/>
    </location>
</feature>
<keyword evidence="13" id="KW-1185">Reference proteome</keyword>
<evidence type="ECO:0000256" key="7">
    <source>
        <dbReference type="ARBA" id="ARBA00023163"/>
    </source>
</evidence>
<comment type="subcellular location">
    <subcellularLocation>
        <location evidence="1">Nucleus</location>
    </subcellularLocation>
</comment>
<dbReference type="GO" id="GO:0046983">
    <property type="term" value="F:protein dimerization activity"/>
    <property type="evidence" value="ECO:0007669"/>
    <property type="project" value="InterPro"/>
</dbReference>
<dbReference type="InterPro" id="IPR003656">
    <property type="entry name" value="Znf_BED"/>
</dbReference>
<dbReference type="PANTHER" id="PTHR46481">
    <property type="entry name" value="ZINC FINGER BED DOMAIN-CONTAINING PROTEIN 4"/>
    <property type="match status" value="1"/>
</dbReference>
<evidence type="ECO:0000256" key="2">
    <source>
        <dbReference type="ARBA" id="ARBA00022723"/>
    </source>
</evidence>
<organism evidence="12 13">
    <name type="scientific">Elaphomyces granulatus</name>
    <dbReference type="NCBI Taxonomy" id="519963"/>
    <lineage>
        <taxon>Eukaryota</taxon>
        <taxon>Fungi</taxon>
        <taxon>Dikarya</taxon>
        <taxon>Ascomycota</taxon>
        <taxon>Pezizomycotina</taxon>
        <taxon>Eurotiomycetes</taxon>
        <taxon>Eurotiomycetidae</taxon>
        <taxon>Eurotiales</taxon>
        <taxon>Elaphomycetaceae</taxon>
        <taxon>Elaphomyces</taxon>
    </lineage>
</organism>
<dbReference type="EMBL" id="NPHW01002731">
    <property type="protein sequence ID" value="OXV10852.1"/>
    <property type="molecule type" value="Genomic_DNA"/>
</dbReference>
<keyword evidence="3 9" id="KW-0863">Zinc-finger</keyword>
<dbReference type="InterPro" id="IPR008906">
    <property type="entry name" value="HATC_C_dom"/>
</dbReference>
<dbReference type="OrthoDB" id="4837779at2759"/>
<accession>A0A232M3B7</accession>
<evidence type="ECO:0000256" key="4">
    <source>
        <dbReference type="ARBA" id="ARBA00022833"/>
    </source>
</evidence>
<proteinExistence type="predicted"/>
<dbReference type="SUPFAM" id="SSF53098">
    <property type="entry name" value="Ribonuclease H-like"/>
    <property type="match status" value="1"/>
</dbReference>
<dbReference type="Proteomes" id="UP000243515">
    <property type="component" value="Unassembled WGS sequence"/>
</dbReference>
<sequence length="813" mass="93428">MPPRVNPVDALSARRSHRNVSAQNYAQMDNPWRRRSRSASPSPAIRPHRERSPLPSSSQETVTPSESATNVSHRIPDIMKKTWEKKSRTGARTKWSPVYEHYESVELIGEVYYKREDKARKTPYADVRRICILCHENGKTTESTDSSRFGSSSNLWTHLKTSHKIYPDGMSAPAPDNFQPNLSSFGVTSKKGADPTATMTLDEAIIEWIIDTQQPFDIVDNEKWKRMWKIALSRSCPINSHQTLRRRIEKEFSNCQFRMYEELKISAETVSLSLDVWKTPNRKYILAVICHWTTEDFEDRQLVIHFGHLRGAHTGENMAKEIHEVLQNFGLEQKLLAICGDNASNNPTLCRNLHRFLKQRFVDSVDKLAIPGNEKKLMFFKGNESFIRCLAHVLNLVAKSMLKVLKAGSHRDTKRIIEQMRADKRETFRIDETPKSAIARLRLIVLWILASEQRVDKYMEHASVSLDYDVDTRWNALLKMLEIAIRERSAINRMCAECKPLEPLALSETEWMFLGETFQVMLPLYEKTLLVSQTAPTIFQSTEIYWDLDDHFDEVIEMQGNWEHVDPQIQEAVRAGRKTLEDYTGKMDAETIIPYAAAVLDPRVKTYLLKAHLKEGAIDVIDHLRAHFNEISPAAAEVTPPPNFPNPTASTLPSTSFVGRSRGLQAPSNRQRMLRDIQAELYSTIAASDIDEVDEWLNSAPIQESVPERMTAEQDVKWLMAWWRANQSRYPRMAKIARRYLSVPASEVGVERLFSRGRDLLGLRRYALQPATIKMLTVLKAFQSNKHWLEAMTDLREEVIDADIDLDIELISK</sequence>
<evidence type="ECO:0000259" key="11">
    <source>
        <dbReference type="PROSITE" id="PS50808"/>
    </source>
</evidence>
<dbReference type="AlphaFoldDB" id="A0A232M3B7"/>
<feature type="compositionally biased region" description="Polar residues" evidence="10">
    <location>
        <begin position="54"/>
        <end position="72"/>
    </location>
</feature>
<keyword evidence="5" id="KW-0805">Transcription regulation</keyword>
<evidence type="ECO:0000256" key="8">
    <source>
        <dbReference type="ARBA" id="ARBA00023242"/>
    </source>
</evidence>
<keyword evidence="8" id="KW-0539">Nucleus</keyword>
<reference evidence="12 13" key="1">
    <citation type="journal article" date="2015" name="Environ. Microbiol.">
        <title>Metagenome sequence of Elaphomyces granulatus from sporocarp tissue reveals Ascomycota ectomycorrhizal fingerprints of genome expansion and a Proteobacteria-rich microbiome.</title>
        <authorList>
            <person name="Quandt C.A."/>
            <person name="Kohler A."/>
            <person name="Hesse C.N."/>
            <person name="Sharpton T.J."/>
            <person name="Martin F."/>
            <person name="Spatafora J.W."/>
        </authorList>
    </citation>
    <scope>NUCLEOTIDE SEQUENCE [LARGE SCALE GENOMIC DNA]</scope>
    <source>
        <strain evidence="12 13">OSC145934</strain>
    </source>
</reference>
<gene>
    <name evidence="12" type="ORF">Egran_01387</name>
</gene>
<dbReference type="GO" id="GO:0008270">
    <property type="term" value="F:zinc ion binding"/>
    <property type="evidence" value="ECO:0007669"/>
    <property type="project" value="UniProtKB-KW"/>
</dbReference>
<name>A0A232M3B7_9EURO</name>
<evidence type="ECO:0000256" key="9">
    <source>
        <dbReference type="PROSITE-ProRule" id="PRU00027"/>
    </source>
</evidence>
<keyword evidence="7" id="KW-0804">Transcription</keyword>
<comment type="caution">
    <text evidence="12">The sequence shown here is derived from an EMBL/GenBank/DDBJ whole genome shotgun (WGS) entry which is preliminary data.</text>
</comment>
<keyword evidence="4" id="KW-0862">Zinc</keyword>
<evidence type="ECO:0000256" key="1">
    <source>
        <dbReference type="ARBA" id="ARBA00004123"/>
    </source>
</evidence>
<dbReference type="InterPro" id="IPR012337">
    <property type="entry name" value="RNaseH-like_sf"/>
</dbReference>
<dbReference type="PANTHER" id="PTHR46481:SF10">
    <property type="entry name" value="ZINC FINGER BED DOMAIN-CONTAINING PROTEIN 39"/>
    <property type="match status" value="1"/>
</dbReference>
<evidence type="ECO:0000313" key="13">
    <source>
        <dbReference type="Proteomes" id="UP000243515"/>
    </source>
</evidence>
<protein>
    <recommendedName>
        <fullName evidence="11">BED-type domain-containing protein</fullName>
    </recommendedName>
</protein>
<evidence type="ECO:0000256" key="5">
    <source>
        <dbReference type="ARBA" id="ARBA00023015"/>
    </source>
</evidence>
<dbReference type="GO" id="GO:0005634">
    <property type="term" value="C:nucleus"/>
    <property type="evidence" value="ECO:0007669"/>
    <property type="project" value="UniProtKB-SubCell"/>
</dbReference>
<keyword evidence="2" id="KW-0479">Metal-binding</keyword>
<evidence type="ECO:0000256" key="6">
    <source>
        <dbReference type="ARBA" id="ARBA00023125"/>
    </source>
</evidence>
<dbReference type="Pfam" id="PF05699">
    <property type="entry name" value="Dimer_Tnp_hAT"/>
    <property type="match status" value="1"/>
</dbReference>
<keyword evidence="6" id="KW-0238">DNA-binding</keyword>
<evidence type="ECO:0000256" key="10">
    <source>
        <dbReference type="SAM" id="MobiDB-lite"/>
    </source>
</evidence>
<dbReference type="InterPro" id="IPR052035">
    <property type="entry name" value="ZnF_BED_domain_contain"/>
</dbReference>
<dbReference type="PROSITE" id="PS50808">
    <property type="entry name" value="ZF_BED"/>
    <property type="match status" value="1"/>
</dbReference>
<feature type="domain" description="BED-type" evidence="11">
    <location>
        <begin position="93"/>
        <end position="170"/>
    </location>
</feature>